<keyword evidence="2" id="KW-1185">Reference proteome</keyword>
<accession>A0A7X1E3Q0</accession>
<proteinExistence type="predicted"/>
<evidence type="ECO:0000313" key="1">
    <source>
        <dbReference type="EMBL" id="MBC2601760.1"/>
    </source>
</evidence>
<protein>
    <recommendedName>
        <fullName evidence="3">Ribbon-helix-helix protein, CopG family</fullName>
    </recommendedName>
</protein>
<gene>
    <name evidence="1" type="ORF">H5P30_08220</name>
</gene>
<sequence>MKIGIELTDEQAAVLDGIAAELRITREEAAKTYLMEGLRLSTEAEKGEWEIMIAHGIDCVRRYIDRNETPESAFAPEKEKAA</sequence>
<comment type="caution">
    <text evidence="1">The sequence shown here is derived from an EMBL/GenBank/DDBJ whole genome shotgun (WGS) entry which is preliminary data.</text>
</comment>
<evidence type="ECO:0000313" key="2">
    <source>
        <dbReference type="Proteomes" id="UP000525652"/>
    </source>
</evidence>
<dbReference type="RefSeq" id="WP_185692469.1">
    <property type="nucleotide sequence ID" value="NZ_JACHVA010000075.1"/>
</dbReference>
<reference evidence="1 2" key="1">
    <citation type="submission" date="2020-07" db="EMBL/GenBank/DDBJ databases">
        <authorList>
            <person name="Feng X."/>
        </authorList>
    </citation>
    <scope>NUCLEOTIDE SEQUENCE [LARGE SCALE GENOMIC DNA]</scope>
    <source>
        <strain evidence="1 2">JCM14086</strain>
    </source>
</reference>
<name>A0A7X1E3Q0_9BACT</name>
<organism evidence="1 2">
    <name type="scientific">Puniceicoccus vermicola</name>
    <dbReference type="NCBI Taxonomy" id="388746"/>
    <lineage>
        <taxon>Bacteria</taxon>
        <taxon>Pseudomonadati</taxon>
        <taxon>Verrucomicrobiota</taxon>
        <taxon>Opitutia</taxon>
        <taxon>Puniceicoccales</taxon>
        <taxon>Puniceicoccaceae</taxon>
        <taxon>Puniceicoccus</taxon>
    </lineage>
</organism>
<dbReference type="AlphaFoldDB" id="A0A7X1E3Q0"/>
<dbReference type="Proteomes" id="UP000525652">
    <property type="component" value="Unassembled WGS sequence"/>
</dbReference>
<evidence type="ECO:0008006" key="3">
    <source>
        <dbReference type="Google" id="ProtNLM"/>
    </source>
</evidence>
<dbReference type="EMBL" id="JACHVA010000075">
    <property type="protein sequence ID" value="MBC2601760.1"/>
    <property type="molecule type" value="Genomic_DNA"/>
</dbReference>